<protein>
    <submittedName>
        <fullName evidence="1">Uncharacterized protein</fullName>
    </submittedName>
</protein>
<evidence type="ECO:0000313" key="1">
    <source>
        <dbReference type="EMBL" id="KAJ0032001.1"/>
    </source>
</evidence>
<evidence type="ECO:0000313" key="2">
    <source>
        <dbReference type="Proteomes" id="UP001163603"/>
    </source>
</evidence>
<comment type="caution">
    <text evidence="1">The sequence shown here is derived from an EMBL/GenBank/DDBJ whole genome shotgun (WGS) entry which is preliminary data.</text>
</comment>
<organism evidence="1 2">
    <name type="scientific">Pistacia integerrima</name>
    <dbReference type="NCBI Taxonomy" id="434235"/>
    <lineage>
        <taxon>Eukaryota</taxon>
        <taxon>Viridiplantae</taxon>
        <taxon>Streptophyta</taxon>
        <taxon>Embryophyta</taxon>
        <taxon>Tracheophyta</taxon>
        <taxon>Spermatophyta</taxon>
        <taxon>Magnoliopsida</taxon>
        <taxon>eudicotyledons</taxon>
        <taxon>Gunneridae</taxon>
        <taxon>Pentapetalae</taxon>
        <taxon>rosids</taxon>
        <taxon>malvids</taxon>
        <taxon>Sapindales</taxon>
        <taxon>Anacardiaceae</taxon>
        <taxon>Pistacia</taxon>
    </lineage>
</organism>
<dbReference type="Proteomes" id="UP001163603">
    <property type="component" value="Chromosome 8"/>
</dbReference>
<sequence length="87" mass="9918">MPHDLPDGLPPVRNIQHHIDLIPSASLPGLPHYRLSPNESEILKEKVEELLKKAYIQESMSPCVVLALLMPKKDDSWRMCVDNRGHQ</sequence>
<proteinExistence type="predicted"/>
<dbReference type="EMBL" id="CM047743">
    <property type="protein sequence ID" value="KAJ0032001.1"/>
    <property type="molecule type" value="Genomic_DNA"/>
</dbReference>
<keyword evidence="2" id="KW-1185">Reference proteome</keyword>
<name>A0ACC0Y9M8_9ROSI</name>
<gene>
    <name evidence="1" type="ORF">Pint_13723</name>
</gene>
<reference evidence="2" key="1">
    <citation type="journal article" date="2023" name="G3 (Bethesda)">
        <title>Genome assembly and association tests identify interacting loci associated with vigor, precocity, and sex in interspecific pistachio rootstocks.</title>
        <authorList>
            <person name="Palmer W."/>
            <person name="Jacygrad E."/>
            <person name="Sagayaradj S."/>
            <person name="Cavanaugh K."/>
            <person name="Han R."/>
            <person name="Bertier L."/>
            <person name="Beede B."/>
            <person name="Kafkas S."/>
            <person name="Golino D."/>
            <person name="Preece J."/>
            <person name="Michelmore R."/>
        </authorList>
    </citation>
    <scope>NUCLEOTIDE SEQUENCE [LARGE SCALE GENOMIC DNA]</scope>
</reference>
<accession>A0ACC0Y9M8</accession>